<dbReference type="PROSITE" id="PS51444">
    <property type="entry name" value="FH2"/>
    <property type="match status" value="1"/>
</dbReference>
<dbReference type="EMBL" id="JACVVK020000769">
    <property type="protein sequence ID" value="KAK7447653.1"/>
    <property type="molecule type" value="Genomic_DNA"/>
</dbReference>
<accession>A0ABD0J157</accession>
<evidence type="ECO:0000259" key="3">
    <source>
        <dbReference type="PROSITE" id="PS51444"/>
    </source>
</evidence>
<reference evidence="4 5" key="1">
    <citation type="journal article" date="2023" name="Sci. Data">
        <title>Genome assembly of the Korean intertidal mud-creeper Batillaria attramentaria.</title>
        <authorList>
            <person name="Patra A.K."/>
            <person name="Ho P.T."/>
            <person name="Jun S."/>
            <person name="Lee S.J."/>
            <person name="Kim Y."/>
            <person name="Won Y.J."/>
        </authorList>
    </citation>
    <scope>NUCLEOTIDE SEQUENCE [LARGE SCALE GENOMIC DNA]</scope>
    <source>
        <strain evidence="4">Wonlab-2016</strain>
    </source>
</reference>
<dbReference type="Pfam" id="PF06367">
    <property type="entry name" value="Drf_FH3"/>
    <property type="match status" value="1"/>
</dbReference>
<dbReference type="PANTHER" id="PTHR46345">
    <property type="entry name" value="INVERTED FORMIN-2"/>
    <property type="match status" value="1"/>
</dbReference>
<dbReference type="InterPro" id="IPR015425">
    <property type="entry name" value="FH2_Formin"/>
</dbReference>
<dbReference type="Gene3D" id="1.20.58.2220">
    <property type="entry name" value="Formin, FH2 domain"/>
    <property type="match status" value="1"/>
</dbReference>
<dbReference type="AlphaFoldDB" id="A0ABD0J157"/>
<evidence type="ECO:0000256" key="1">
    <source>
        <dbReference type="SAM" id="Coils"/>
    </source>
</evidence>
<sequence>TTPSHLSSTFDITQCTVRQSQASFLRFLALDTTNVMVKKQVIELLSALCVYSADGHRLALDALDTFKTMKKLRYRFSLVVTELRTTELVAYKTTLMAFINCILVSCDDDLHERCRIRSEFIGLNLLDIIHNLRNEDDEDLIIQCDVFDDEKTADDEALSAEMSLQLDVTDHRAVFDAVFQKVYNTPTADVFLHILQSLLQIDQDDNLSDNQWALLEMAAQKTLHLDNARLEKVDAMMVDRLLLPPGGQKKGDNFTERSVQTEDLALFSRVKDEQTPVSPSTGEKVGLASGALVLNGQTVIGGANRPPNLQFGQPVNSALSPITTPRPKHKMKTFNWSKLPAQALTSTDDNLWKEVLEMDDKVKVRYDLIEELFCQKAAAPAKTQEQPKAKVPTERSMNANIFLKQFKASNEEVVRMIKEGQQARIGAERLRGLQKIMPEKDEVEMIRNYDGDKEKLGNAEKFYMLLAQLPGYKMRVEGMLLKEDFRVAMDALKPNVDVIISACEQLMDSETLKGFLRYVLHTGNFINAGGYAGNALGFKVASLTKLMDTRANKPRVTLLHHLVGEAEKEAKDVLEFAKELLPTLTDASRLNVDNLTAEGKQLEGSVNKLETQVTAADKDVQDQFNAFIKSAQEELEETKAKMEKVADLTKKLCAHFCENEKTFKLEECLNIFKTFCEKVIQCKKENEQRKLQEERAERRRKEQEAMKAKSKEKIKVNEICESRHERIHRASDTYVRVYTASDTRVSRLWKGYIQTMLSTATSD</sequence>
<dbReference type="SMART" id="SM00498">
    <property type="entry name" value="FH2"/>
    <property type="match status" value="1"/>
</dbReference>
<dbReference type="InterPro" id="IPR014768">
    <property type="entry name" value="GBD/FH3_dom"/>
</dbReference>
<dbReference type="InterPro" id="IPR016024">
    <property type="entry name" value="ARM-type_fold"/>
</dbReference>
<keyword evidence="5" id="KW-1185">Reference proteome</keyword>
<evidence type="ECO:0000259" key="2">
    <source>
        <dbReference type="PROSITE" id="PS51232"/>
    </source>
</evidence>
<organism evidence="4 5">
    <name type="scientific">Batillaria attramentaria</name>
    <dbReference type="NCBI Taxonomy" id="370345"/>
    <lineage>
        <taxon>Eukaryota</taxon>
        <taxon>Metazoa</taxon>
        <taxon>Spiralia</taxon>
        <taxon>Lophotrochozoa</taxon>
        <taxon>Mollusca</taxon>
        <taxon>Gastropoda</taxon>
        <taxon>Caenogastropoda</taxon>
        <taxon>Sorbeoconcha</taxon>
        <taxon>Cerithioidea</taxon>
        <taxon>Batillariidae</taxon>
        <taxon>Batillaria</taxon>
    </lineage>
</organism>
<dbReference type="InterPro" id="IPR010472">
    <property type="entry name" value="FH3_dom"/>
</dbReference>
<evidence type="ECO:0000313" key="5">
    <source>
        <dbReference type="Proteomes" id="UP001519460"/>
    </source>
</evidence>
<dbReference type="SUPFAM" id="SSF101447">
    <property type="entry name" value="Formin homology 2 domain (FH2 domain)"/>
    <property type="match status" value="1"/>
</dbReference>
<keyword evidence="1" id="KW-0175">Coiled coil</keyword>
<evidence type="ECO:0000313" key="4">
    <source>
        <dbReference type="EMBL" id="KAK7447653.1"/>
    </source>
</evidence>
<dbReference type="SMART" id="SM01139">
    <property type="entry name" value="Drf_FH3"/>
    <property type="match status" value="1"/>
</dbReference>
<dbReference type="InterPro" id="IPR042201">
    <property type="entry name" value="FH2_Formin_sf"/>
</dbReference>
<dbReference type="Pfam" id="PF02181">
    <property type="entry name" value="FH2"/>
    <property type="match status" value="1"/>
</dbReference>
<feature type="domain" description="GBD/FH3" evidence="2">
    <location>
        <begin position="1"/>
        <end position="230"/>
    </location>
</feature>
<dbReference type="PANTHER" id="PTHR46345:SF8">
    <property type="entry name" value="FORMIN 3, ISOFORM B"/>
    <property type="match status" value="1"/>
</dbReference>
<dbReference type="Proteomes" id="UP001519460">
    <property type="component" value="Unassembled WGS sequence"/>
</dbReference>
<dbReference type="Gene3D" id="1.10.238.150">
    <property type="entry name" value="Formin, FH3 diaphanous domain"/>
    <property type="match status" value="1"/>
</dbReference>
<comment type="caution">
    <text evidence="4">The sequence shown here is derived from an EMBL/GenBank/DDBJ whole genome shotgun (WGS) entry which is preliminary data.</text>
</comment>
<dbReference type="InterPro" id="IPR011989">
    <property type="entry name" value="ARM-like"/>
</dbReference>
<feature type="coiled-coil region" evidence="1">
    <location>
        <begin position="677"/>
        <end position="713"/>
    </location>
</feature>
<name>A0ABD0J157_9CAEN</name>
<protein>
    <submittedName>
        <fullName evidence="4">Uncharacterized protein</fullName>
    </submittedName>
</protein>
<feature type="non-terminal residue" evidence="4">
    <location>
        <position position="1"/>
    </location>
</feature>
<dbReference type="SUPFAM" id="SSF48371">
    <property type="entry name" value="ARM repeat"/>
    <property type="match status" value="1"/>
</dbReference>
<gene>
    <name evidence="4" type="ORF">BaRGS_00040171</name>
</gene>
<proteinExistence type="predicted"/>
<dbReference type="PROSITE" id="PS51232">
    <property type="entry name" value="GBD_FH3"/>
    <property type="match status" value="1"/>
</dbReference>
<dbReference type="Gene3D" id="1.25.10.10">
    <property type="entry name" value="Leucine-rich Repeat Variant"/>
    <property type="match status" value="1"/>
</dbReference>
<feature type="coiled-coil region" evidence="1">
    <location>
        <begin position="592"/>
        <end position="648"/>
    </location>
</feature>
<feature type="domain" description="FH2" evidence="3">
    <location>
        <begin position="321"/>
        <end position="705"/>
    </location>
</feature>